<evidence type="ECO:0000313" key="1">
    <source>
        <dbReference type="EMBL" id="MPM91268.1"/>
    </source>
</evidence>
<protein>
    <submittedName>
        <fullName evidence="1">Uncharacterized protein</fullName>
    </submittedName>
</protein>
<sequence length="92" mass="10582">MIRLRVVCARFDTIATFWPTSALSIVDLPTFGQPMIAIKPDLNILPTFQRKRVRQKLAERKTLMFAYDGHIGRAELRESLKANAARHRFRAA</sequence>
<comment type="caution">
    <text evidence="1">The sequence shown here is derived from an EMBL/GenBank/DDBJ whole genome shotgun (WGS) entry which is preliminary data.</text>
</comment>
<proteinExistence type="predicted"/>
<dbReference type="EMBL" id="VSSQ01038359">
    <property type="protein sequence ID" value="MPM91268.1"/>
    <property type="molecule type" value="Genomic_DNA"/>
</dbReference>
<organism evidence="1">
    <name type="scientific">bioreactor metagenome</name>
    <dbReference type="NCBI Taxonomy" id="1076179"/>
    <lineage>
        <taxon>unclassified sequences</taxon>
        <taxon>metagenomes</taxon>
        <taxon>ecological metagenomes</taxon>
    </lineage>
</organism>
<name>A0A645DQ59_9ZZZZ</name>
<dbReference type="AlphaFoldDB" id="A0A645DQ59"/>
<accession>A0A645DQ59</accession>
<reference evidence="1" key="1">
    <citation type="submission" date="2019-08" db="EMBL/GenBank/DDBJ databases">
        <authorList>
            <person name="Kucharzyk K."/>
            <person name="Murdoch R.W."/>
            <person name="Higgins S."/>
            <person name="Loffler F."/>
        </authorList>
    </citation>
    <scope>NUCLEOTIDE SEQUENCE</scope>
</reference>
<gene>
    <name evidence="1" type="ORF">SDC9_138396</name>
</gene>